<dbReference type="AlphaFoldDB" id="A0A811S2F1"/>
<reference evidence="2" key="1">
    <citation type="submission" date="2020-10" db="EMBL/GenBank/DDBJ databases">
        <authorList>
            <person name="Han B."/>
            <person name="Lu T."/>
            <person name="Zhao Q."/>
            <person name="Huang X."/>
            <person name="Zhao Y."/>
        </authorList>
    </citation>
    <scope>NUCLEOTIDE SEQUENCE</scope>
</reference>
<evidence type="ECO:0000313" key="3">
    <source>
        <dbReference type="Proteomes" id="UP000604825"/>
    </source>
</evidence>
<feature type="compositionally biased region" description="Low complexity" evidence="1">
    <location>
        <begin position="59"/>
        <end position="78"/>
    </location>
</feature>
<sequence length="143" mass="14998">MERVLGVGLWCVHPDYASRASIRQAMSVLQFEAPLPELPLEMPVATYGPPVAGRGYYWSTTTTSSSAGANTGGHSSTSDRTAEHSFASSAKSGGTHGTSFVTSNTAPMGGARESAMPSHVADRFSTHSTGGRSGTIEQFRSTR</sequence>
<dbReference type="Proteomes" id="UP000604825">
    <property type="component" value="Unassembled WGS sequence"/>
</dbReference>
<feature type="compositionally biased region" description="Polar residues" evidence="1">
    <location>
        <begin position="86"/>
        <end position="106"/>
    </location>
</feature>
<feature type="region of interest" description="Disordered" evidence="1">
    <location>
        <begin position="58"/>
        <end position="143"/>
    </location>
</feature>
<feature type="compositionally biased region" description="Polar residues" evidence="1">
    <location>
        <begin position="126"/>
        <end position="143"/>
    </location>
</feature>
<keyword evidence="3" id="KW-1185">Reference proteome</keyword>
<accession>A0A811S2F1</accession>
<dbReference type="EMBL" id="CAJGYO010000018">
    <property type="protein sequence ID" value="CAD6335560.1"/>
    <property type="molecule type" value="Genomic_DNA"/>
</dbReference>
<organism evidence="2 3">
    <name type="scientific">Miscanthus lutarioriparius</name>
    <dbReference type="NCBI Taxonomy" id="422564"/>
    <lineage>
        <taxon>Eukaryota</taxon>
        <taxon>Viridiplantae</taxon>
        <taxon>Streptophyta</taxon>
        <taxon>Embryophyta</taxon>
        <taxon>Tracheophyta</taxon>
        <taxon>Spermatophyta</taxon>
        <taxon>Magnoliopsida</taxon>
        <taxon>Liliopsida</taxon>
        <taxon>Poales</taxon>
        <taxon>Poaceae</taxon>
        <taxon>PACMAD clade</taxon>
        <taxon>Panicoideae</taxon>
        <taxon>Andropogonodae</taxon>
        <taxon>Andropogoneae</taxon>
        <taxon>Saccharinae</taxon>
        <taxon>Miscanthus</taxon>
    </lineage>
</organism>
<evidence type="ECO:0000256" key="1">
    <source>
        <dbReference type="SAM" id="MobiDB-lite"/>
    </source>
</evidence>
<gene>
    <name evidence="2" type="ORF">NCGR_LOCUS59658</name>
</gene>
<comment type="caution">
    <text evidence="2">The sequence shown here is derived from an EMBL/GenBank/DDBJ whole genome shotgun (WGS) entry which is preliminary data.</text>
</comment>
<proteinExistence type="predicted"/>
<evidence type="ECO:0000313" key="2">
    <source>
        <dbReference type="EMBL" id="CAD6335560.1"/>
    </source>
</evidence>
<protein>
    <submittedName>
        <fullName evidence="2">Uncharacterized protein</fullName>
    </submittedName>
</protein>
<name>A0A811S2F1_9POAL</name>